<evidence type="ECO:0000256" key="1">
    <source>
        <dbReference type="SAM" id="MobiDB-lite"/>
    </source>
</evidence>
<feature type="domain" description="CSC1/OSCA1-like cytosolic" evidence="3">
    <location>
        <begin position="292"/>
        <end position="491"/>
    </location>
</feature>
<feature type="transmembrane region" description="Helical" evidence="2">
    <location>
        <begin position="505"/>
        <end position="525"/>
    </location>
</feature>
<dbReference type="GO" id="GO:0005886">
    <property type="term" value="C:plasma membrane"/>
    <property type="evidence" value="ECO:0007669"/>
    <property type="project" value="TreeGrafter"/>
</dbReference>
<feature type="transmembrane region" description="Helical" evidence="2">
    <location>
        <begin position="247"/>
        <end position="271"/>
    </location>
</feature>
<dbReference type="InterPro" id="IPR045122">
    <property type="entry name" value="Csc1-like"/>
</dbReference>
<feature type="region of interest" description="Disordered" evidence="1">
    <location>
        <begin position="955"/>
        <end position="1043"/>
    </location>
</feature>
<feature type="non-terminal residue" evidence="4">
    <location>
        <position position="1"/>
    </location>
</feature>
<dbReference type="InterPro" id="IPR027815">
    <property type="entry name" value="CSC1/OSCA1-like_cyt"/>
</dbReference>
<dbReference type="GO" id="GO:0005227">
    <property type="term" value="F:calcium-activated cation channel activity"/>
    <property type="evidence" value="ECO:0007669"/>
    <property type="project" value="InterPro"/>
</dbReference>
<feature type="transmembrane region" description="Helical" evidence="2">
    <location>
        <begin position="695"/>
        <end position="719"/>
    </location>
</feature>
<dbReference type="EMBL" id="SNRW01002216">
    <property type="protein sequence ID" value="KAA6393489.1"/>
    <property type="molecule type" value="Genomic_DNA"/>
</dbReference>
<name>A0A5J4WGR1_9EUKA</name>
<dbReference type="Proteomes" id="UP000324800">
    <property type="component" value="Unassembled WGS sequence"/>
</dbReference>
<evidence type="ECO:0000313" key="5">
    <source>
        <dbReference type="Proteomes" id="UP000324800"/>
    </source>
</evidence>
<feature type="transmembrane region" description="Helical" evidence="2">
    <location>
        <begin position="617"/>
        <end position="642"/>
    </location>
</feature>
<feature type="transmembrane region" description="Helical" evidence="2">
    <location>
        <begin position="537"/>
        <end position="559"/>
    </location>
</feature>
<feature type="transmembrane region" description="Helical" evidence="2">
    <location>
        <begin position="580"/>
        <end position="597"/>
    </location>
</feature>
<evidence type="ECO:0000259" key="3">
    <source>
        <dbReference type="Pfam" id="PF14703"/>
    </source>
</evidence>
<protein>
    <recommendedName>
        <fullName evidence="3">CSC1/OSCA1-like cytosolic domain-containing protein</fullName>
    </recommendedName>
</protein>
<feature type="compositionally biased region" description="Low complexity" evidence="1">
    <location>
        <begin position="1028"/>
        <end position="1043"/>
    </location>
</feature>
<keyword evidence="2" id="KW-0812">Transmembrane</keyword>
<organism evidence="4 5">
    <name type="scientific">Streblomastix strix</name>
    <dbReference type="NCBI Taxonomy" id="222440"/>
    <lineage>
        <taxon>Eukaryota</taxon>
        <taxon>Metamonada</taxon>
        <taxon>Preaxostyla</taxon>
        <taxon>Oxymonadida</taxon>
        <taxon>Streblomastigidae</taxon>
        <taxon>Streblomastix</taxon>
    </lineage>
</organism>
<feature type="transmembrane region" description="Helical" evidence="2">
    <location>
        <begin position="195"/>
        <end position="214"/>
    </location>
</feature>
<reference evidence="4 5" key="1">
    <citation type="submission" date="2019-03" db="EMBL/GenBank/DDBJ databases">
        <title>Single cell metagenomics reveals metabolic interactions within the superorganism composed of flagellate Streblomastix strix and complex community of Bacteroidetes bacteria on its surface.</title>
        <authorList>
            <person name="Treitli S.C."/>
            <person name="Kolisko M."/>
            <person name="Husnik F."/>
            <person name="Keeling P."/>
            <person name="Hampl V."/>
        </authorList>
    </citation>
    <scope>NUCLEOTIDE SEQUENCE [LARGE SCALE GENOMIC DNA]</scope>
    <source>
        <strain evidence="4">ST1C</strain>
    </source>
</reference>
<sequence>QQPEFPAKALETESQNKVGWIPSRNNVGIQHVTFLVENGPAPFKYMQLQITDPKKINLFQVQFGKLKKGGNKENFQDYDYKTKWDGAKRKVKLQDDKKFKIKVSGKIKFVRILMMEDKKPQDQQNPNIQLGIVKVRLIAARSEKLKYAKLNAILQRPCQPSDDKDINKRKIPISKSVEELGVGQGLISYFTMLKALGVIFGIGSLISIGLCYMYSTFSSHIVGISDYFNLISMGNIVAGYWTKPINILLYNIIVVFQIVFALLIFIGLYCMKKYVKRATELEDDKFITCGDYGIMVEGIPKDIKSAVGVFNHFNGIRKVHSVLLCYDCQEHIKIQKEIYENAKNYEKSQLSDVLDQNILLYYAQNNQSGSSVIYDFHECNDKKDNRNCWTKFTRQIGWRKDKFKYRNQIISLLKKRDKLTDPNKNKETTGTAFVIFKAAKAGEIVTQVYENESYIKFAGNYLSQSKLYKYEHKHPLFLTSNVEPDDILYENLGVSYWNRFIRKHIIADGISLILIALGVFIPYYFNEVKTTQNNFYLSLIFAALFIVLSSFVSFFVAIFSSFTKPKTKTEAISTSILRMWGADFLMGVLATYVTSIIDQRKVRFDADLPESISGYFLSYQWFSDIAFSMFLNIIVSIVKMLFFESTQIVHRILYHLPGHIFASSMSMHELNVAFLPPEQELDDRLADIIKIVYEAFLLAPFIPVIIPFVFLYFLAMFWINKVNILRFFKAPAHYSKSITDSTVKYLEYAFHLFCLSTIVSDFAIVAQNIPEKDRVFRYYVNGVLFLGLYALLIVLKILSYLCSKCYQVNQNAMDAFDMKNKIQGEQLNLAFVNFENLIKQYIEMNVLYQSLDDMAKIKSDLQNFQSNKDKKVYVVAPSDEFRYFDVAPSAFQPKGDNLEKKLSINALDPTKNIGQQLYTLKANQTVAYRPQLEKDQGEQENQVYMTQLTPIPLSAYSSEFPQSPIQQQSASFPSQYSQNNRSPIQQQSASFPSQYSQNNRSPIQQQSASFPPHLNAFNFSNSTPQVYSGQPTQQTYVQQQQRIQPQQGSYQQQVAVDAGGQVIAQNKQ</sequence>
<dbReference type="Pfam" id="PF14703">
    <property type="entry name" value="PHM7_cyt"/>
    <property type="match status" value="1"/>
</dbReference>
<feature type="transmembrane region" description="Helical" evidence="2">
    <location>
        <begin position="778"/>
        <end position="801"/>
    </location>
</feature>
<keyword evidence="2" id="KW-1133">Transmembrane helix</keyword>
<feature type="compositionally biased region" description="Polar residues" evidence="1">
    <location>
        <begin position="1017"/>
        <end position="1027"/>
    </location>
</feature>
<gene>
    <name evidence="4" type="ORF">EZS28_010982</name>
</gene>
<accession>A0A5J4WGR1</accession>
<proteinExistence type="predicted"/>
<dbReference type="OrthoDB" id="297739at2759"/>
<evidence type="ECO:0000313" key="4">
    <source>
        <dbReference type="EMBL" id="KAA6393489.1"/>
    </source>
</evidence>
<dbReference type="PANTHER" id="PTHR13018">
    <property type="entry name" value="PROBABLE MEMBRANE PROTEIN DUF221-RELATED"/>
    <property type="match status" value="1"/>
</dbReference>
<dbReference type="AlphaFoldDB" id="A0A5J4WGR1"/>
<comment type="caution">
    <text evidence="4">The sequence shown here is derived from an EMBL/GenBank/DDBJ whole genome shotgun (WGS) entry which is preliminary data.</text>
</comment>
<dbReference type="PANTHER" id="PTHR13018:SF135">
    <property type="entry name" value="CSC1_OSCA1-LIKE 7TM REGION DOMAIN-CONTAINING PROTEIN"/>
    <property type="match status" value="1"/>
</dbReference>
<evidence type="ECO:0000256" key="2">
    <source>
        <dbReference type="SAM" id="Phobius"/>
    </source>
</evidence>
<feature type="transmembrane region" description="Helical" evidence="2">
    <location>
        <begin position="748"/>
        <end position="766"/>
    </location>
</feature>
<keyword evidence="2" id="KW-0472">Membrane</keyword>
<feature type="compositionally biased region" description="Polar residues" evidence="1">
    <location>
        <begin position="955"/>
        <end position="1009"/>
    </location>
</feature>